<evidence type="ECO:0000313" key="2">
    <source>
        <dbReference type="Proteomes" id="UP001162780"/>
    </source>
</evidence>
<gene>
    <name evidence="1" type="ORF">NM686_006970</name>
</gene>
<evidence type="ECO:0000313" key="1">
    <source>
        <dbReference type="EMBL" id="WAR46254.1"/>
    </source>
</evidence>
<protein>
    <submittedName>
        <fullName evidence="1">Uncharacterized protein</fullName>
    </submittedName>
</protein>
<organism evidence="1 2">
    <name type="scientific">Methylomonas rapida</name>
    <dbReference type="NCBI Taxonomy" id="2963939"/>
    <lineage>
        <taxon>Bacteria</taxon>
        <taxon>Pseudomonadati</taxon>
        <taxon>Pseudomonadota</taxon>
        <taxon>Gammaproteobacteria</taxon>
        <taxon>Methylococcales</taxon>
        <taxon>Methylococcaceae</taxon>
        <taxon>Methylomonas</taxon>
    </lineage>
</organism>
<dbReference type="RefSeq" id="WP_255187160.1">
    <property type="nucleotide sequence ID" value="NZ_CP113517.1"/>
</dbReference>
<accession>A0ABY7GP21</accession>
<name>A0ABY7GP21_9GAMM</name>
<keyword evidence="2" id="KW-1185">Reference proteome</keyword>
<sequence>MKITGNPGLLPQFRSIAEAKPSVQRNATRVVSDMATISPLGKSLSEGKDHSVDSQSITQIMAGKSLRNIRYTELVSIADKLRDAGQLADKDYLDFIGPSPEFSSIDGSRNPNWDAPMDYIGRHEMNLAFMIATGSEQRFIDFERHLLSLYKSFEP</sequence>
<dbReference type="Proteomes" id="UP001162780">
    <property type="component" value="Chromosome"/>
</dbReference>
<dbReference type="EMBL" id="CP113517">
    <property type="protein sequence ID" value="WAR46254.1"/>
    <property type="molecule type" value="Genomic_DNA"/>
</dbReference>
<proteinExistence type="predicted"/>
<reference evidence="1" key="1">
    <citation type="submission" date="2022-11" db="EMBL/GenBank/DDBJ databases">
        <title>Methylomonas rapida sp. nov., Carotenoid-Producing Obligate Methanotrophs with High Growth Characteristics and Biotechnological Potential.</title>
        <authorList>
            <person name="Tikhonova E.N."/>
            <person name="Suleimanov R.Z."/>
            <person name="Miroshnikov K."/>
            <person name="Oshkin I.Y."/>
            <person name="Belova S.E."/>
            <person name="Danilova O.V."/>
            <person name="Ashikhmin A."/>
            <person name="Konopkin A."/>
            <person name="But S.Y."/>
            <person name="Khmelenina V.N."/>
            <person name="Kuznetsov N."/>
            <person name="Pimenov N.V."/>
            <person name="Dedysh S.N."/>
        </authorList>
    </citation>
    <scope>NUCLEOTIDE SEQUENCE</scope>
    <source>
        <strain evidence="1">MP1</strain>
    </source>
</reference>